<name>A0A4D7K289_9BACT</name>
<dbReference type="PANTHER" id="PTHR43135:SF3">
    <property type="entry name" value="ALPHA-D-RIBOSE 1-METHYLPHOSPHONATE 5-TRIPHOSPHATE DIPHOSPHATASE"/>
    <property type="match status" value="1"/>
</dbReference>
<dbReference type="RefSeq" id="WP_137092631.1">
    <property type="nucleotide sequence ID" value="NZ_CP028923.1"/>
</dbReference>
<proteinExistence type="predicted"/>
<dbReference type="SUPFAM" id="SSF51338">
    <property type="entry name" value="Composite domain of metallo-dependent hydrolases"/>
    <property type="match status" value="1"/>
</dbReference>
<evidence type="ECO:0000313" key="2">
    <source>
        <dbReference type="EMBL" id="QCK17055.1"/>
    </source>
</evidence>
<dbReference type="InterPro" id="IPR011059">
    <property type="entry name" value="Metal-dep_hydrolase_composite"/>
</dbReference>
<dbReference type="SUPFAM" id="SSF51556">
    <property type="entry name" value="Metallo-dependent hydrolases"/>
    <property type="match status" value="1"/>
</dbReference>
<dbReference type="InterPro" id="IPR032466">
    <property type="entry name" value="Metal_Hydrolase"/>
</dbReference>
<evidence type="ECO:0000313" key="3">
    <source>
        <dbReference type="Proteomes" id="UP000298616"/>
    </source>
</evidence>
<keyword evidence="3" id="KW-1185">Reference proteome</keyword>
<gene>
    <name evidence="2" type="ORF">DCC35_10715</name>
</gene>
<dbReference type="PROSITE" id="PS51257">
    <property type="entry name" value="PROKAR_LIPOPROTEIN"/>
    <property type="match status" value="1"/>
</dbReference>
<dbReference type="OrthoDB" id="9797498at2"/>
<protein>
    <submittedName>
        <fullName evidence="2">Amidohydrolase</fullName>
    </submittedName>
</protein>
<sequence>MNRKVQSLLKANKIDRFCLSAILLIIVFSCGKPYLEDADVVIKNASLIKVETGEIFHNRTILISGDTILKVIHSKEESEFSADTIIDAKGSYVMPGLWDNHVHFRGGDSLINENKDLLKLFLAHGVTTVRDAGGDITPAVIEWRERIKKNQMDGPRIYTPGPKLDGKDPAWEGSIKVTNSEEVAKALDSLKSIGVDYVKTYDGSLTREAYYMIIEQAEQIGLKVTGHMPLSADVLQSEEYGLDGTEHLYYIMKACSPVADSLEKTNPGYSMISPLLETYNEDLAEVIFEKLGAREHFFTPTLYIGKVLARLADEDHSQDPLLRFIGPGVRKTYNGRIERAKRAKESGSTFRLKAEEIFGKMIRGMHDAGIIIMAGSDCGPYNSFVYPGQSLHGELQMLVNKGLTPQEALLTSITNGPRFFDIEDKYSKIEEGKVADIIILSQNPLTDIKNLETVNTIIMGERIYNPKSLLK</sequence>
<reference evidence="2 3" key="1">
    <citation type="submission" date="2018-04" db="EMBL/GenBank/DDBJ databases">
        <title>Complete genome uncultured novel isolate.</title>
        <authorList>
            <person name="Merlino G."/>
        </authorList>
    </citation>
    <scope>NUCLEOTIDE SEQUENCE [LARGE SCALE GENOMIC DNA]</scope>
    <source>
        <strain evidence="3">R1DC9</strain>
    </source>
</reference>
<dbReference type="Pfam" id="PF01979">
    <property type="entry name" value="Amidohydro_1"/>
    <property type="match status" value="1"/>
</dbReference>
<dbReference type="AlphaFoldDB" id="A0A4D7K289"/>
<dbReference type="PANTHER" id="PTHR43135">
    <property type="entry name" value="ALPHA-D-RIBOSE 1-METHYLPHOSPHONATE 5-TRIPHOSPHATE DIPHOSPHATASE"/>
    <property type="match status" value="1"/>
</dbReference>
<dbReference type="Gene3D" id="1.20.58.520">
    <property type="entry name" value="Amidohydrolase"/>
    <property type="match status" value="1"/>
</dbReference>
<evidence type="ECO:0000259" key="1">
    <source>
        <dbReference type="Pfam" id="PF01979"/>
    </source>
</evidence>
<dbReference type="Gene3D" id="2.30.40.10">
    <property type="entry name" value="Urease, subunit C, domain 1"/>
    <property type="match status" value="1"/>
</dbReference>
<dbReference type="KEGG" id="fpf:DCC35_10715"/>
<dbReference type="Proteomes" id="UP000298616">
    <property type="component" value="Chromosome"/>
</dbReference>
<dbReference type="Gene3D" id="3.30.110.90">
    <property type="entry name" value="Amidohydrolase"/>
    <property type="match status" value="1"/>
</dbReference>
<dbReference type="InterPro" id="IPR051781">
    <property type="entry name" value="Metallo-dep_Hydrolase"/>
</dbReference>
<dbReference type="EMBL" id="CP028923">
    <property type="protein sequence ID" value="QCK17055.1"/>
    <property type="molecule type" value="Genomic_DNA"/>
</dbReference>
<keyword evidence="2" id="KW-0378">Hydrolase</keyword>
<feature type="domain" description="Amidohydrolase-related" evidence="1">
    <location>
        <begin position="92"/>
        <end position="461"/>
    </location>
</feature>
<dbReference type="InterPro" id="IPR006680">
    <property type="entry name" value="Amidohydro-rel"/>
</dbReference>
<dbReference type="GO" id="GO:0016810">
    <property type="term" value="F:hydrolase activity, acting on carbon-nitrogen (but not peptide) bonds"/>
    <property type="evidence" value="ECO:0007669"/>
    <property type="project" value="InterPro"/>
</dbReference>
<dbReference type="Gene3D" id="3.40.50.10910">
    <property type="entry name" value="Amidohydrolase"/>
    <property type="match status" value="1"/>
</dbReference>
<organism evidence="2 3">
    <name type="scientific">Mangrovivirga cuniculi</name>
    <dbReference type="NCBI Taxonomy" id="2715131"/>
    <lineage>
        <taxon>Bacteria</taxon>
        <taxon>Pseudomonadati</taxon>
        <taxon>Bacteroidota</taxon>
        <taxon>Cytophagia</taxon>
        <taxon>Cytophagales</taxon>
        <taxon>Mangrovivirgaceae</taxon>
        <taxon>Mangrovivirga</taxon>
    </lineage>
</organism>
<accession>A0A4D7K289</accession>